<keyword evidence="2" id="KW-1185">Reference proteome</keyword>
<reference evidence="1 2" key="1">
    <citation type="journal article" date="2021" name="Commun. Biol.">
        <title>The genome of Shorea leprosula (Dipterocarpaceae) highlights the ecological relevance of drought in aseasonal tropical rainforests.</title>
        <authorList>
            <person name="Ng K.K.S."/>
            <person name="Kobayashi M.J."/>
            <person name="Fawcett J.A."/>
            <person name="Hatakeyama M."/>
            <person name="Paape T."/>
            <person name="Ng C.H."/>
            <person name="Ang C.C."/>
            <person name="Tnah L.H."/>
            <person name="Lee C.T."/>
            <person name="Nishiyama T."/>
            <person name="Sese J."/>
            <person name="O'Brien M.J."/>
            <person name="Copetti D."/>
            <person name="Mohd Noor M.I."/>
            <person name="Ong R.C."/>
            <person name="Putra M."/>
            <person name="Sireger I.Z."/>
            <person name="Indrioko S."/>
            <person name="Kosugi Y."/>
            <person name="Izuno A."/>
            <person name="Isagi Y."/>
            <person name="Lee S.L."/>
            <person name="Shimizu K.K."/>
        </authorList>
    </citation>
    <scope>NUCLEOTIDE SEQUENCE [LARGE SCALE GENOMIC DNA]</scope>
    <source>
        <strain evidence="1">214</strain>
    </source>
</reference>
<dbReference type="EMBL" id="BPVZ01000003">
    <property type="protein sequence ID" value="GKU89658.1"/>
    <property type="molecule type" value="Genomic_DNA"/>
</dbReference>
<dbReference type="AlphaFoldDB" id="A0AAV5HM15"/>
<evidence type="ECO:0000313" key="2">
    <source>
        <dbReference type="Proteomes" id="UP001054252"/>
    </source>
</evidence>
<organism evidence="1 2">
    <name type="scientific">Rubroshorea leprosula</name>
    <dbReference type="NCBI Taxonomy" id="152421"/>
    <lineage>
        <taxon>Eukaryota</taxon>
        <taxon>Viridiplantae</taxon>
        <taxon>Streptophyta</taxon>
        <taxon>Embryophyta</taxon>
        <taxon>Tracheophyta</taxon>
        <taxon>Spermatophyta</taxon>
        <taxon>Magnoliopsida</taxon>
        <taxon>eudicotyledons</taxon>
        <taxon>Gunneridae</taxon>
        <taxon>Pentapetalae</taxon>
        <taxon>rosids</taxon>
        <taxon>malvids</taxon>
        <taxon>Malvales</taxon>
        <taxon>Dipterocarpaceae</taxon>
        <taxon>Rubroshorea</taxon>
    </lineage>
</organism>
<comment type="caution">
    <text evidence="1">The sequence shown here is derived from an EMBL/GenBank/DDBJ whole genome shotgun (WGS) entry which is preliminary data.</text>
</comment>
<protein>
    <submittedName>
        <fullName evidence="1">Uncharacterized protein</fullName>
    </submittedName>
</protein>
<name>A0AAV5HM15_9ROSI</name>
<evidence type="ECO:0000313" key="1">
    <source>
        <dbReference type="EMBL" id="GKU89658.1"/>
    </source>
</evidence>
<proteinExistence type="predicted"/>
<accession>A0AAV5HM15</accession>
<gene>
    <name evidence="1" type="ORF">SLEP1_g3771</name>
</gene>
<dbReference type="Proteomes" id="UP001054252">
    <property type="component" value="Unassembled WGS sequence"/>
</dbReference>
<sequence length="42" mass="4443">MAMVLPILEVGVIVHVVVTVHDTVHGSLITHRGSTINGNLNV</sequence>